<dbReference type="SUPFAM" id="SSF53850">
    <property type="entry name" value="Periplasmic binding protein-like II"/>
    <property type="match status" value="1"/>
</dbReference>
<gene>
    <name evidence="7" type="ordered locus">Desca_1045</name>
</gene>
<dbReference type="Pfam" id="PF09084">
    <property type="entry name" value="NMT1"/>
    <property type="match status" value="1"/>
</dbReference>
<evidence type="ECO:0000256" key="5">
    <source>
        <dbReference type="SAM" id="SignalP"/>
    </source>
</evidence>
<name>F6B311_DESCC</name>
<dbReference type="Gene3D" id="3.40.190.10">
    <property type="entry name" value="Periplasmic binding protein-like II"/>
    <property type="match status" value="2"/>
</dbReference>
<dbReference type="GO" id="GO:0042597">
    <property type="term" value="C:periplasmic space"/>
    <property type="evidence" value="ECO:0007669"/>
    <property type="project" value="UniProtKB-SubCell"/>
</dbReference>
<evidence type="ECO:0000313" key="8">
    <source>
        <dbReference type="Proteomes" id="UP000009226"/>
    </source>
</evidence>
<proteinExistence type="inferred from homology"/>
<dbReference type="GO" id="GO:0016020">
    <property type="term" value="C:membrane"/>
    <property type="evidence" value="ECO:0007669"/>
    <property type="project" value="InterPro"/>
</dbReference>
<dbReference type="PANTHER" id="PTHR30024:SF47">
    <property type="entry name" value="TAURINE-BINDING PERIPLASMIC PROTEIN"/>
    <property type="match status" value="1"/>
</dbReference>
<dbReference type="eggNOG" id="COG0715">
    <property type="taxonomic scope" value="Bacteria"/>
</dbReference>
<dbReference type="InterPro" id="IPR001638">
    <property type="entry name" value="Solute-binding_3/MltF_N"/>
</dbReference>
<evidence type="ECO:0000256" key="2">
    <source>
        <dbReference type="ARBA" id="ARBA00010742"/>
    </source>
</evidence>
<sequence length="335" mass="36032" precursor="true">MRLKKLKPIGLILILILSLSFLATGCSTQQQEQRQNTTAPKKIKVGYNTWVGFSGFFTALDKGYFTQKGLEVEPVAFTGPVESMTALMSGKIDVALTTLDTAVIMSDKPETNKPKVVFVVDGSNGADGIVVKPEIKTVSDLKGKQVGATIGQVNHFLLLKALEKGGLTDSDVNLVNMNSDVAGAAFMAGKLDAAVTWEPYLSNATNNGKGKILFSSADAPGVIMDVAVISGNGVKESGEWISKFVQAMNEGTKYMKESPDDGAQIAAKKLDVKPSEVQNMLKGVKLYTLEENSPLLAENGLVPKTAKEMNQFFKKRKLMSNDVDVKGLVDGEYLK</sequence>
<dbReference type="STRING" id="868595.Desca_1045"/>
<dbReference type="Proteomes" id="UP000009226">
    <property type="component" value="Chromosome"/>
</dbReference>
<evidence type="ECO:0000259" key="6">
    <source>
        <dbReference type="SMART" id="SM00062"/>
    </source>
</evidence>
<evidence type="ECO:0000256" key="1">
    <source>
        <dbReference type="ARBA" id="ARBA00004418"/>
    </source>
</evidence>
<dbReference type="HOGENOM" id="CLU_028871_3_2_9"/>
<comment type="similarity">
    <text evidence="2">Belongs to the bacterial solute-binding protein SsuA/TauA family.</text>
</comment>
<feature type="chain" id="PRO_5039349999" evidence="5">
    <location>
        <begin position="24"/>
        <end position="335"/>
    </location>
</feature>
<dbReference type="EMBL" id="CP002736">
    <property type="protein sequence ID" value="AEF93915.1"/>
    <property type="molecule type" value="Genomic_DNA"/>
</dbReference>
<dbReference type="GO" id="GO:0042626">
    <property type="term" value="F:ATPase-coupled transmembrane transporter activity"/>
    <property type="evidence" value="ECO:0007669"/>
    <property type="project" value="InterPro"/>
</dbReference>
<organism evidence="7 8">
    <name type="scientific">Desulfotomaculum nigrificans (strain DSM 14880 / VKM B-2319 / CO-1-SRB)</name>
    <name type="common">Desulfotomaculum carboxydivorans</name>
    <dbReference type="NCBI Taxonomy" id="868595"/>
    <lineage>
        <taxon>Bacteria</taxon>
        <taxon>Bacillati</taxon>
        <taxon>Bacillota</taxon>
        <taxon>Clostridia</taxon>
        <taxon>Eubacteriales</taxon>
        <taxon>Desulfotomaculaceae</taxon>
        <taxon>Desulfotomaculum</taxon>
    </lineage>
</organism>
<dbReference type="RefSeq" id="WP_013809995.1">
    <property type="nucleotide sequence ID" value="NC_015565.1"/>
</dbReference>
<protein>
    <submittedName>
        <fullName evidence="7">Aliphatic sulfonates family ABC transporter, periplasmic ligand-binding protein</fullName>
    </submittedName>
</protein>
<feature type="domain" description="Solute-binding protein family 3/N-terminal" evidence="6">
    <location>
        <begin position="42"/>
        <end position="258"/>
    </location>
</feature>
<dbReference type="KEGG" id="dca:Desca_1045"/>
<dbReference type="NCBIfam" id="TIGR01728">
    <property type="entry name" value="SsuA_fam"/>
    <property type="match status" value="1"/>
</dbReference>
<evidence type="ECO:0000313" key="7">
    <source>
        <dbReference type="EMBL" id="AEF93915.1"/>
    </source>
</evidence>
<dbReference type="PROSITE" id="PS51257">
    <property type="entry name" value="PROKAR_LIPOPROTEIN"/>
    <property type="match status" value="1"/>
</dbReference>
<comment type="subcellular location">
    <subcellularLocation>
        <location evidence="1">Periplasm</location>
    </subcellularLocation>
</comment>
<keyword evidence="8" id="KW-1185">Reference proteome</keyword>
<feature type="signal peptide" evidence="5">
    <location>
        <begin position="1"/>
        <end position="23"/>
    </location>
</feature>
<dbReference type="PANTHER" id="PTHR30024">
    <property type="entry name" value="ALIPHATIC SULFONATES-BINDING PROTEIN-RELATED"/>
    <property type="match status" value="1"/>
</dbReference>
<accession>F6B311</accession>
<dbReference type="InterPro" id="IPR010067">
    <property type="entry name" value="ABC_SsuA_sub-bd"/>
</dbReference>
<evidence type="ECO:0000256" key="4">
    <source>
        <dbReference type="ARBA" id="ARBA00022729"/>
    </source>
</evidence>
<reference evidence="7" key="1">
    <citation type="submission" date="2011-05" db="EMBL/GenBank/DDBJ databases">
        <title>Complete sequence of Desulfotomaculum carboxydivorans CO-1-SRB.</title>
        <authorList>
            <consortium name="US DOE Joint Genome Institute"/>
            <person name="Lucas S."/>
            <person name="Han J."/>
            <person name="Lapidus A."/>
            <person name="Cheng J.-F."/>
            <person name="Goodwin L."/>
            <person name="Pitluck S."/>
            <person name="Peters L."/>
            <person name="Mikhailova N."/>
            <person name="Lu M."/>
            <person name="Han C."/>
            <person name="Tapia R."/>
            <person name="Land M."/>
            <person name="Hauser L."/>
            <person name="Kyrpides N."/>
            <person name="Ivanova N."/>
            <person name="Pagani I."/>
            <person name="Stams A."/>
            <person name="Plugge C."/>
            <person name="Muyzer G."/>
            <person name="Kuever J."/>
            <person name="Parshina S."/>
            <person name="Ivanova A."/>
            <person name="Nazina T."/>
            <person name="Woyke T."/>
        </authorList>
    </citation>
    <scope>NUCLEOTIDE SEQUENCE [LARGE SCALE GENOMIC DNA]</scope>
    <source>
        <strain evidence="7">CO-1-SRB</strain>
    </source>
</reference>
<dbReference type="CDD" id="cd13563">
    <property type="entry name" value="PBP2_SsuA_like_6"/>
    <property type="match status" value="1"/>
</dbReference>
<dbReference type="AlphaFoldDB" id="F6B311"/>
<keyword evidence="4 5" id="KW-0732">Signal</keyword>
<evidence type="ECO:0000256" key="3">
    <source>
        <dbReference type="ARBA" id="ARBA00022448"/>
    </source>
</evidence>
<dbReference type="InterPro" id="IPR015168">
    <property type="entry name" value="SsuA/THI5"/>
</dbReference>
<keyword evidence="3" id="KW-0813">Transport</keyword>
<dbReference type="SMART" id="SM00062">
    <property type="entry name" value="PBPb"/>
    <property type="match status" value="1"/>
</dbReference>